<evidence type="ECO:0000259" key="1">
    <source>
        <dbReference type="Pfam" id="PF12697"/>
    </source>
</evidence>
<name>A0ABN2EID5_9ACTN</name>
<protein>
    <submittedName>
        <fullName evidence="2">Alpha/beta hydrolase</fullName>
    </submittedName>
</protein>
<keyword evidence="2" id="KW-0378">Hydrolase</keyword>
<dbReference type="EMBL" id="BAAAPH010000047">
    <property type="protein sequence ID" value="GAA1608345.1"/>
    <property type="molecule type" value="Genomic_DNA"/>
</dbReference>
<feature type="domain" description="AB hydrolase-1" evidence="1">
    <location>
        <begin position="93"/>
        <end position="328"/>
    </location>
</feature>
<dbReference type="Proteomes" id="UP001501705">
    <property type="component" value="Unassembled WGS sequence"/>
</dbReference>
<dbReference type="SUPFAM" id="SSF53474">
    <property type="entry name" value="alpha/beta-Hydrolases"/>
    <property type="match status" value="1"/>
</dbReference>
<dbReference type="Pfam" id="PF12697">
    <property type="entry name" value="Abhydrolase_6"/>
    <property type="match status" value="1"/>
</dbReference>
<accession>A0ABN2EID5</accession>
<dbReference type="PANTHER" id="PTHR43798">
    <property type="entry name" value="MONOACYLGLYCEROL LIPASE"/>
    <property type="match status" value="1"/>
</dbReference>
<dbReference type="InterPro" id="IPR000073">
    <property type="entry name" value="AB_hydrolase_1"/>
</dbReference>
<sequence>MAELGEGCAEGGDGGCLGHAALLVGDGESAGHPAIVPHRETHSAPPLGTLWYVSTPRTLSLPDGVHPETLETERGSFATLTAVPDIGTPLGTVLLVPGWTGSKEDFTPLVDHLCRYGWRTVAVDQRGQYETPGPADKSAYSLAELGADVVAMSKALGGYSQLVGHSFGGLVAREAVLTDPSVFSTISLMCSGPAAFTDEPTLQSLQMLAFGLENLPIEQVYNMKLEHDSKALGYVPPAADVAAFLRKRFTGNVPTSLAEITRRLTDAEDKTDQLAKSGVRTQVLHGAADDGWPIPVQQAMAAALGVEAEVVPDAGHSPAIDQPAATARLLVDFFHDYQSFTTA</sequence>
<dbReference type="InterPro" id="IPR029058">
    <property type="entry name" value="AB_hydrolase_fold"/>
</dbReference>
<dbReference type="InterPro" id="IPR050266">
    <property type="entry name" value="AB_hydrolase_sf"/>
</dbReference>
<gene>
    <name evidence="2" type="ORF">GCM10009804_75180</name>
</gene>
<dbReference type="Gene3D" id="3.40.50.1820">
    <property type="entry name" value="alpha/beta hydrolase"/>
    <property type="match status" value="1"/>
</dbReference>
<organism evidence="2 3">
    <name type="scientific">Kribbella hippodromi</name>
    <dbReference type="NCBI Taxonomy" id="434347"/>
    <lineage>
        <taxon>Bacteria</taxon>
        <taxon>Bacillati</taxon>
        <taxon>Actinomycetota</taxon>
        <taxon>Actinomycetes</taxon>
        <taxon>Propionibacteriales</taxon>
        <taxon>Kribbellaceae</taxon>
        <taxon>Kribbella</taxon>
    </lineage>
</organism>
<proteinExistence type="predicted"/>
<evidence type="ECO:0000313" key="3">
    <source>
        <dbReference type="Proteomes" id="UP001501705"/>
    </source>
</evidence>
<dbReference type="GO" id="GO:0016787">
    <property type="term" value="F:hydrolase activity"/>
    <property type="evidence" value="ECO:0007669"/>
    <property type="project" value="UniProtKB-KW"/>
</dbReference>
<reference evidence="2 3" key="1">
    <citation type="journal article" date="2019" name="Int. J. Syst. Evol. Microbiol.">
        <title>The Global Catalogue of Microorganisms (GCM) 10K type strain sequencing project: providing services to taxonomists for standard genome sequencing and annotation.</title>
        <authorList>
            <consortium name="The Broad Institute Genomics Platform"/>
            <consortium name="The Broad Institute Genome Sequencing Center for Infectious Disease"/>
            <person name="Wu L."/>
            <person name="Ma J."/>
        </authorList>
    </citation>
    <scope>NUCLEOTIDE SEQUENCE [LARGE SCALE GENOMIC DNA]</scope>
    <source>
        <strain evidence="2 3">JCM 15572</strain>
    </source>
</reference>
<evidence type="ECO:0000313" key="2">
    <source>
        <dbReference type="EMBL" id="GAA1608345.1"/>
    </source>
</evidence>
<keyword evidence="3" id="KW-1185">Reference proteome</keyword>
<comment type="caution">
    <text evidence="2">The sequence shown here is derived from an EMBL/GenBank/DDBJ whole genome shotgun (WGS) entry which is preliminary data.</text>
</comment>